<dbReference type="Pfam" id="PF07484">
    <property type="entry name" value="Collar"/>
    <property type="match status" value="1"/>
</dbReference>
<dbReference type="Gene3D" id="3.90.1340.10">
    <property type="entry name" value="Phage tail collar domain"/>
    <property type="match status" value="1"/>
</dbReference>
<name>A0ABS2K0M7_9GAMM</name>
<gene>
    <name evidence="2" type="ORF">ISP19_05295</name>
</gene>
<dbReference type="SUPFAM" id="SSF88874">
    <property type="entry name" value="Receptor-binding domain of short tail fibre protein gp12"/>
    <property type="match status" value="1"/>
</dbReference>
<feature type="domain" description="Phage tail collar" evidence="1">
    <location>
        <begin position="7"/>
        <end position="63"/>
    </location>
</feature>
<dbReference type="RefSeq" id="WP_204680319.1">
    <property type="nucleotide sequence ID" value="NZ_BSNR01000011.1"/>
</dbReference>
<proteinExistence type="predicted"/>
<sequence>MSSFYLGQIMLTGFGFPPKGFALCNGQLLPIVQNQALFAIIGTQFGGDGRTTFGLPDLRGRTPVGSSDSAPLGMMAGAENVTLLMANMPTHTHAAMGSTTAGTEVNPTNTVYGGSGTESIYATNTGSSVALNPATLGTAGGNVPHPNMQPSLVTNFVIALTGVFPSRS</sequence>
<evidence type="ECO:0000313" key="2">
    <source>
        <dbReference type="EMBL" id="MBM7124788.1"/>
    </source>
</evidence>
<evidence type="ECO:0000259" key="1">
    <source>
        <dbReference type="Pfam" id="PF07484"/>
    </source>
</evidence>
<comment type="caution">
    <text evidence="2">The sequence shown here is derived from an EMBL/GenBank/DDBJ whole genome shotgun (WGS) entry which is preliminary data.</text>
</comment>
<protein>
    <submittedName>
        <fullName evidence="2">Phage tail protein</fullName>
    </submittedName>
</protein>
<organism evidence="2 3">
    <name type="scientific">Dyella flava</name>
    <dbReference type="NCBI Taxonomy" id="1920170"/>
    <lineage>
        <taxon>Bacteria</taxon>
        <taxon>Pseudomonadati</taxon>
        <taxon>Pseudomonadota</taxon>
        <taxon>Gammaproteobacteria</taxon>
        <taxon>Lysobacterales</taxon>
        <taxon>Rhodanobacteraceae</taxon>
        <taxon>Dyella</taxon>
    </lineage>
</organism>
<accession>A0ABS2K0M7</accession>
<keyword evidence="3" id="KW-1185">Reference proteome</keyword>
<reference evidence="2" key="1">
    <citation type="submission" date="2020-10" db="EMBL/GenBank/DDBJ databases">
        <title>Phylogeny of dyella-like bacteria.</title>
        <authorList>
            <person name="Fu J."/>
        </authorList>
    </citation>
    <scope>NUCLEOTIDE SEQUENCE</scope>
    <source>
        <strain evidence="2">DHOC52</strain>
    </source>
</reference>
<dbReference type="Proteomes" id="UP001430149">
    <property type="component" value="Unassembled WGS sequence"/>
</dbReference>
<dbReference type="InterPro" id="IPR011083">
    <property type="entry name" value="Phage_tail_collar_dom"/>
</dbReference>
<dbReference type="EMBL" id="JADIKE010000029">
    <property type="protein sequence ID" value="MBM7124788.1"/>
    <property type="molecule type" value="Genomic_DNA"/>
</dbReference>
<evidence type="ECO:0000313" key="3">
    <source>
        <dbReference type="Proteomes" id="UP001430149"/>
    </source>
</evidence>
<dbReference type="InterPro" id="IPR037053">
    <property type="entry name" value="Phage_tail_collar_dom_sf"/>
</dbReference>